<keyword evidence="3" id="KW-1185">Reference proteome</keyword>
<dbReference type="Proteomes" id="UP001628179">
    <property type="component" value="Unassembled WGS sequence"/>
</dbReference>
<reference evidence="2 3" key="1">
    <citation type="submission" date="2024-09" db="EMBL/GenBank/DDBJ databases">
        <title>Itraconazole resistance in Madurella fahalii resulting from another homologue of gene encoding cytochrome P450 14-alpha sterol demethylase (CYP51).</title>
        <authorList>
            <person name="Yoshioka I."/>
            <person name="Fahal A.H."/>
            <person name="Kaneko S."/>
            <person name="Yaguchi T."/>
        </authorList>
    </citation>
    <scope>NUCLEOTIDE SEQUENCE [LARGE SCALE GENOMIC DNA]</scope>
    <source>
        <strain evidence="2 3">IFM 68171</strain>
    </source>
</reference>
<comment type="caution">
    <text evidence="2">The sequence shown here is derived from an EMBL/GenBank/DDBJ whole genome shotgun (WGS) entry which is preliminary data.</text>
</comment>
<evidence type="ECO:0000256" key="1">
    <source>
        <dbReference type="SAM" id="Phobius"/>
    </source>
</evidence>
<keyword evidence="1" id="KW-0812">Transmembrane</keyword>
<feature type="transmembrane region" description="Helical" evidence="1">
    <location>
        <begin position="34"/>
        <end position="54"/>
    </location>
</feature>
<dbReference type="RefSeq" id="XP_070912874.1">
    <property type="nucleotide sequence ID" value="XM_071056773.1"/>
</dbReference>
<name>A0ABQ0G057_9PEZI</name>
<organism evidence="2 3">
    <name type="scientific">Madurella fahalii</name>
    <dbReference type="NCBI Taxonomy" id="1157608"/>
    <lineage>
        <taxon>Eukaryota</taxon>
        <taxon>Fungi</taxon>
        <taxon>Dikarya</taxon>
        <taxon>Ascomycota</taxon>
        <taxon>Pezizomycotina</taxon>
        <taxon>Sordariomycetes</taxon>
        <taxon>Sordariomycetidae</taxon>
        <taxon>Sordariales</taxon>
        <taxon>Sordariales incertae sedis</taxon>
        <taxon>Madurella</taxon>
    </lineage>
</organism>
<accession>A0ABQ0G057</accession>
<sequence>MATPPVPVRPNQADAAAAAAAARGRPRTWEQSTIYRLIMTPLIFTSFVVSLVLVDLRHSALRAHYHADANQPGRMPRWLHRIVYRYLPYRYEGDSPSSPPPTTVTEGDGRGDYYHSKQRKLMKMEAAEAFEIRGVVLVALGLLSLGVLWGFWKVVGWVFGLVGRLLAS</sequence>
<keyword evidence="1" id="KW-0472">Membrane</keyword>
<evidence type="ECO:0000313" key="3">
    <source>
        <dbReference type="Proteomes" id="UP001628179"/>
    </source>
</evidence>
<dbReference type="EMBL" id="BAAFSV010000001">
    <property type="protein sequence ID" value="GAB1311141.1"/>
    <property type="molecule type" value="Genomic_DNA"/>
</dbReference>
<keyword evidence="1" id="KW-1133">Transmembrane helix</keyword>
<evidence type="ECO:0000313" key="2">
    <source>
        <dbReference type="EMBL" id="GAB1311141.1"/>
    </source>
</evidence>
<proteinExistence type="predicted"/>
<dbReference type="GeneID" id="98172096"/>
<protein>
    <submittedName>
        <fullName evidence="2">Uncharacterized protein</fullName>
    </submittedName>
</protein>
<feature type="transmembrane region" description="Helical" evidence="1">
    <location>
        <begin position="130"/>
        <end position="152"/>
    </location>
</feature>
<gene>
    <name evidence="2" type="ORF">MFIFM68171_01351</name>
</gene>